<keyword evidence="3 6" id="KW-0812">Transmembrane</keyword>
<proteinExistence type="predicted"/>
<evidence type="ECO:0000256" key="5">
    <source>
        <dbReference type="ARBA" id="ARBA00023136"/>
    </source>
</evidence>
<evidence type="ECO:0000256" key="6">
    <source>
        <dbReference type="SAM" id="Phobius"/>
    </source>
</evidence>
<dbReference type="GO" id="GO:0016020">
    <property type="term" value="C:membrane"/>
    <property type="evidence" value="ECO:0007669"/>
    <property type="project" value="UniProtKB-SubCell"/>
</dbReference>
<protein>
    <recommendedName>
        <fullName evidence="9">Major facilitator superfamily (MFS) profile domain-containing protein</fullName>
    </recommendedName>
</protein>
<dbReference type="PANTHER" id="PTHR43791">
    <property type="entry name" value="PERMEASE-RELATED"/>
    <property type="match status" value="1"/>
</dbReference>
<dbReference type="OrthoDB" id="2962993at2759"/>
<evidence type="ECO:0000256" key="3">
    <source>
        <dbReference type="ARBA" id="ARBA00022692"/>
    </source>
</evidence>
<evidence type="ECO:0000313" key="7">
    <source>
        <dbReference type="EMBL" id="KAB8292498.1"/>
    </source>
</evidence>
<evidence type="ECO:0000256" key="4">
    <source>
        <dbReference type="ARBA" id="ARBA00022989"/>
    </source>
</evidence>
<feature type="transmembrane region" description="Helical" evidence="6">
    <location>
        <begin position="37"/>
        <end position="56"/>
    </location>
</feature>
<dbReference type="Gene3D" id="1.20.1250.20">
    <property type="entry name" value="MFS general substrate transporter like domains"/>
    <property type="match status" value="1"/>
</dbReference>
<dbReference type="FunFam" id="1.20.1250.20:FF:000013">
    <property type="entry name" value="MFS general substrate transporter"/>
    <property type="match status" value="1"/>
</dbReference>
<evidence type="ECO:0000313" key="8">
    <source>
        <dbReference type="Proteomes" id="UP000326757"/>
    </source>
</evidence>
<name>A0A5N6JTU7_MONLA</name>
<accession>A0A5N6JTU7</accession>
<organism evidence="7 8">
    <name type="scientific">Monilinia laxa</name>
    <name type="common">Brown rot fungus</name>
    <name type="synonym">Sclerotinia laxa</name>
    <dbReference type="NCBI Taxonomy" id="61186"/>
    <lineage>
        <taxon>Eukaryota</taxon>
        <taxon>Fungi</taxon>
        <taxon>Dikarya</taxon>
        <taxon>Ascomycota</taxon>
        <taxon>Pezizomycotina</taxon>
        <taxon>Leotiomycetes</taxon>
        <taxon>Helotiales</taxon>
        <taxon>Sclerotiniaceae</taxon>
        <taxon>Monilinia</taxon>
    </lineage>
</organism>
<dbReference type="PANTHER" id="PTHR43791:SF57">
    <property type="entry name" value="MAJOR FACILITATOR SUPERFAMILY (MFS) PROFILE DOMAIN-CONTAINING PROTEIN"/>
    <property type="match status" value="1"/>
</dbReference>
<keyword evidence="2" id="KW-0813">Transport</keyword>
<dbReference type="AlphaFoldDB" id="A0A5N6JTU7"/>
<dbReference type="SUPFAM" id="SSF103473">
    <property type="entry name" value="MFS general substrate transporter"/>
    <property type="match status" value="1"/>
</dbReference>
<keyword evidence="4 6" id="KW-1133">Transmembrane helix</keyword>
<reference evidence="7 8" key="1">
    <citation type="submission" date="2019-06" db="EMBL/GenBank/DDBJ databases">
        <title>Genome Sequence of the Brown Rot Fungal Pathogen Monilinia laxa.</title>
        <authorList>
            <person name="De Miccolis Angelini R.M."/>
            <person name="Landi L."/>
            <person name="Abate D."/>
            <person name="Pollastro S."/>
            <person name="Romanazzi G."/>
            <person name="Faretra F."/>
        </authorList>
    </citation>
    <scope>NUCLEOTIDE SEQUENCE [LARGE SCALE GENOMIC DNA]</scope>
    <source>
        <strain evidence="7 8">Mlax316</strain>
    </source>
</reference>
<feature type="transmembrane region" description="Helical" evidence="6">
    <location>
        <begin position="62"/>
        <end position="85"/>
    </location>
</feature>
<gene>
    <name evidence="7" type="ORF">EYC80_008209</name>
</gene>
<comment type="caution">
    <text evidence="7">The sequence shown here is derived from an EMBL/GenBank/DDBJ whole genome shotgun (WGS) entry which is preliminary data.</text>
</comment>
<evidence type="ECO:0000256" key="1">
    <source>
        <dbReference type="ARBA" id="ARBA00004141"/>
    </source>
</evidence>
<comment type="subcellular location">
    <subcellularLocation>
        <location evidence="1">Membrane</location>
        <topology evidence="1">Multi-pass membrane protein</topology>
    </subcellularLocation>
</comment>
<dbReference type="GO" id="GO:0022857">
    <property type="term" value="F:transmembrane transporter activity"/>
    <property type="evidence" value="ECO:0007669"/>
    <property type="project" value="TreeGrafter"/>
</dbReference>
<feature type="transmembrane region" description="Helical" evidence="6">
    <location>
        <begin position="97"/>
        <end position="117"/>
    </location>
</feature>
<evidence type="ECO:0000256" key="2">
    <source>
        <dbReference type="ARBA" id="ARBA00022448"/>
    </source>
</evidence>
<evidence type="ECO:0008006" key="9">
    <source>
        <dbReference type="Google" id="ProtNLM"/>
    </source>
</evidence>
<dbReference type="Proteomes" id="UP000326757">
    <property type="component" value="Unassembled WGS sequence"/>
</dbReference>
<keyword evidence="8" id="KW-1185">Reference proteome</keyword>
<keyword evidence="5 6" id="KW-0472">Membrane</keyword>
<dbReference type="InterPro" id="IPR036259">
    <property type="entry name" value="MFS_trans_sf"/>
</dbReference>
<dbReference type="EMBL" id="VIGI01000013">
    <property type="protein sequence ID" value="KAB8292498.1"/>
    <property type="molecule type" value="Genomic_DNA"/>
</dbReference>
<sequence length="193" mass="21058">MGYTSNAAQLMTVPPYVVACFLTISASFIADKFKQRGIFILGFLALTIAGFALLISSDKTPVQYTGAFICISGIFPTTPLMTAWVGNNLSGSLKRGVGFGMVVGFANFGGIVAAFAYRSNDSPRFIVGHATLLGLLSLSFVLTALMMSYYKLENTRRDARDAERGLTADSYTPEMKLEQQHEGDQATFWRYTI</sequence>
<feature type="transmembrane region" description="Helical" evidence="6">
    <location>
        <begin position="129"/>
        <end position="150"/>
    </location>
</feature>
<feature type="transmembrane region" description="Helical" evidence="6">
    <location>
        <begin position="12"/>
        <end position="30"/>
    </location>
</feature>